<dbReference type="GO" id="GO:0016791">
    <property type="term" value="F:phosphatase activity"/>
    <property type="evidence" value="ECO:0007669"/>
    <property type="project" value="TreeGrafter"/>
</dbReference>
<organism evidence="1 2">
    <name type="scientific">Paenibacillus agaridevorans</name>
    <dbReference type="NCBI Taxonomy" id="171404"/>
    <lineage>
        <taxon>Bacteria</taxon>
        <taxon>Bacillati</taxon>
        <taxon>Bacillota</taxon>
        <taxon>Bacilli</taxon>
        <taxon>Bacillales</taxon>
        <taxon>Paenibacillaceae</taxon>
        <taxon>Paenibacillus</taxon>
    </lineage>
</organism>
<dbReference type="Gene3D" id="3.40.50.1000">
    <property type="entry name" value="HAD superfamily/HAD-like"/>
    <property type="match status" value="2"/>
</dbReference>
<dbReference type="InterPro" id="IPR006439">
    <property type="entry name" value="HAD-SF_hydro_IA"/>
</dbReference>
<comment type="caution">
    <text evidence="1">The sequence shown here is derived from an EMBL/GenBank/DDBJ whole genome shotgun (WGS) entry which is preliminary data.</text>
</comment>
<dbReference type="Pfam" id="PF00702">
    <property type="entry name" value="Hydrolase"/>
    <property type="match status" value="1"/>
</dbReference>
<dbReference type="GO" id="GO:0005737">
    <property type="term" value="C:cytoplasm"/>
    <property type="evidence" value="ECO:0007669"/>
    <property type="project" value="TreeGrafter"/>
</dbReference>
<proteinExistence type="predicted"/>
<dbReference type="PANTHER" id="PTHR19288">
    <property type="entry name" value="4-NITROPHENYLPHOSPHATASE-RELATED"/>
    <property type="match status" value="1"/>
</dbReference>
<dbReference type="SUPFAM" id="SSF56784">
    <property type="entry name" value="HAD-like"/>
    <property type="match status" value="1"/>
</dbReference>
<dbReference type="EMBL" id="BDQX01000159">
    <property type="protein sequence ID" value="GBG08224.1"/>
    <property type="molecule type" value="Genomic_DNA"/>
</dbReference>
<dbReference type="NCBIfam" id="TIGR01549">
    <property type="entry name" value="HAD-SF-IA-v1"/>
    <property type="match status" value="1"/>
</dbReference>
<protein>
    <submittedName>
        <fullName evidence="1">Haloacid dehalogenase</fullName>
    </submittedName>
</protein>
<evidence type="ECO:0000313" key="2">
    <source>
        <dbReference type="Proteomes" id="UP000245202"/>
    </source>
</evidence>
<sequence length="276" mass="30092">MNVQQAESGIREQLLQCEAFFFDLDGCVYYGSRPAPGAAELINELRVMGKHIRFITNNSTDSSHSIAEKLHQMGLEAEPGEILTATEYIGPYLSDCYGAMSVKVIGSRDLHLALENAGHRLMPYYSGQRADAVVIGRDVTFTYEKLCAIVEELDKGAIAIVTNPDLHHPGSRGEKVPEAGTFAAAFEAMIGRKLAFFGKPAPHLFLAAMRDCGVERAERCVMIGDNLATDVAGGKAAGMRTIWLANKSPADWTAQEQVEASWVFQDLNALLVELRG</sequence>
<name>A0A2R5EXZ0_9BACL</name>
<dbReference type="PANTHER" id="PTHR19288:SF46">
    <property type="entry name" value="HALOACID DEHALOGENASE-LIKE HYDROLASE DOMAIN-CONTAINING PROTEIN 2"/>
    <property type="match status" value="1"/>
</dbReference>
<dbReference type="InterPro" id="IPR006357">
    <property type="entry name" value="HAD-SF_hydro_IIA"/>
</dbReference>
<keyword evidence="2" id="KW-1185">Reference proteome</keyword>
<dbReference type="InterPro" id="IPR036412">
    <property type="entry name" value="HAD-like_sf"/>
</dbReference>
<dbReference type="NCBIfam" id="TIGR01460">
    <property type="entry name" value="HAD-SF-IIA"/>
    <property type="match status" value="1"/>
</dbReference>
<dbReference type="RefSeq" id="WP_108993200.1">
    <property type="nucleotide sequence ID" value="NZ_BDQX01000159.1"/>
</dbReference>
<gene>
    <name evidence="1" type="ORF">PAT3040_02796</name>
</gene>
<reference evidence="1 2" key="1">
    <citation type="submission" date="2017-08" db="EMBL/GenBank/DDBJ databases">
        <title>Substantial Increase in Enzyme Production by Combined Drug-Resistance Mutations in Paenibacillus agaridevorans.</title>
        <authorList>
            <person name="Tanaka Y."/>
            <person name="Funane K."/>
            <person name="Hosaka T."/>
            <person name="Shiwa Y."/>
            <person name="Fujita N."/>
            <person name="Miyazaki T."/>
            <person name="Yoshikawa H."/>
            <person name="Murakami K."/>
            <person name="Kasahara K."/>
            <person name="Inaoka T."/>
            <person name="Hiraga Y."/>
            <person name="Ochi K."/>
        </authorList>
    </citation>
    <scope>NUCLEOTIDE SEQUENCE [LARGE SCALE GENOMIC DNA]</scope>
    <source>
        <strain evidence="1 2">T-3040</strain>
    </source>
</reference>
<accession>A0A2R5EXZ0</accession>
<evidence type="ECO:0000313" key="1">
    <source>
        <dbReference type="EMBL" id="GBG08224.1"/>
    </source>
</evidence>
<dbReference type="Proteomes" id="UP000245202">
    <property type="component" value="Unassembled WGS sequence"/>
</dbReference>
<dbReference type="InterPro" id="IPR023214">
    <property type="entry name" value="HAD_sf"/>
</dbReference>
<dbReference type="AlphaFoldDB" id="A0A2R5EXZ0"/>